<comment type="caution">
    <text evidence="15">The sequence shown here is derived from an EMBL/GenBank/DDBJ whole genome shotgun (WGS) entry which is preliminary data.</text>
</comment>
<dbReference type="PATRIC" id="fig|1395513.3.peg.1292"/>
<protein>
    <recommendedName>
        <fullName evidence="14">Peptide O-xylosyltransferase</fullName>
    </recommendedName>
</protein>
<evidence type="ECO:0000256" key="1">
    <source>
        <dbReference type="ARBA" id="ARBA00004323"/>
    </source>
</evidence>
<organism evidence="15 16">
    <name type="scientific">Sporolactobacillus laevolacticus DSM 442</name>
    <dbReference type="NCBI Taxonomy" id="1395513"/>
    <lineage>
        <taxon>Bacteria</taxon>
        <taxon>Bacillati</taxon>
        <taxon>Bacillota</taxon>
        <taxon>Bacilli</taxon>
        <taxon>Bacillales</taxon>
        <taxon>Sporolactobacillaceae</taxon>
        <taxon>Sporolactobacillus</taxon>
    </lineage>
</organism>
<keyword evidence="4" id="KW-0808">Transferase</keyword>
<keyword evidence="6" id="KW-0479">Metal-binding</keyword>
<dbReference type="AlphaFoldDB" id="V6IZ28"/>
<sequence length="293" mass="35115">MKIAYLIIAHNNFEHLKRLIRSIQMDNAFFFIHVDQKAPPVSFDEFYHVQVLPKQYSIKWGGFSMVEATIELLKYAFHFDDFDRFVLLSGVDYPIKSNAYIEDLFEKNRNINYIDAHLMPTMDHPFDRLFCYRIECDRTTNLKSFPIKLVNKLIRGSRIRRPYPQKYQDYKPFAGSQWWSFNDAFVDYLLKFLSSNDEYITFFQHTFVPDEMFFQTIIMNSPFVRTVRNTLTYVDWELGGPPYPSLIQKIHMPLFKNDLIYANHRVSIYLFTRKFNDDSSKIINELDKIRADY</sequence>
<proteinExistence type="predicted"/>
<keyword evidence="5" id="KW-0812">Transmembrane</keyword>
<keyword evidence="10" id="KW-0333">Golgi apparatus</keyword>
<evidence type="ECO:0000256" key="9">
    <source>
        <dbReference type="ARBA" id="ARBA00022989"/>
    </source>
</evidence>
<keyword evidence="7" id="KW-0256">Endoplasmic reticulum</keyword>
<dbReference type="eggNOG" id="COG0463">
    <property type="taxonomic scope" value="Bacteria"/>
</dbReference>
<keyword evidence="16" id="KW-1185">Reference proteome</keyword>
<evidence type="ECO:0000256" key="11">
    <source>
        <dbReference type="ARBA" id="ARBA00023136"/>
    </source>
</evidence>
<keyword evidence="11" id="KW-0472">Membrane</keyword>
<evidence type="ECO:0000256" key="8">
    <source>
        <dbReference type="ARBA" id="ARBA00022968"/>
    </source>
</evidence>
<evidence type="ECO:0000256" key="2">
    <source>
        <dbReference type="ARBA" id="ARBA00004648"/>
    </source>
</evidence>
<dbReference type="STRING" id="1395513.P343_06325"/>
<keyword evidence="12" id="KW-1015">Disulfide bond</keyword>
<dbReference type="GO" id="GO:0016020">
    <property type="term" value="C:membrane"/>
    <property type="evidence" value="ECO:0007669"/>
    <property type="project" value="InterPro"/>
</dbReference>
<keyword evidence="8" id="KW-0735">Signal-anchor</keyword>
<dbReference type="Proteomes" id="UP000018296">
    <property type="component" value="Unassembled WGS sequence"/>
</dbReference>
<dbReference type="GO" id="GO:0046872">
    <property type="term" value="F:metal ion binding"/>
    <property type="evidence" value="ECO:0007669"/>
    <property type="project" value="UniProtKB-KW"/>
</dbReference>
<accession>V6IZ28</accession>
<evidence type="ECO:0000256" key="12">
    <source>
        <dbReference type="ARBA" id="ARBA00023157"/>
    </source>
</evidence>
<evidence type="ECO:0000256" key="5">
    <source>
        <dbReference type="ARBA" id="ARBA00022692"/>
    </source>
</evidence>
<keyword evidence="9" id="KW-1133">Transmembrane helix</keyword>
<dbReference type="GO" id="GO:0015012">
    <property type="term" value="P:heparan sulfate proteoglycan biosynthetic process"/>
    <property type="evidence" value="ECO:0007669"/>
    <property type="project" value="TreeGrafter"/>
</dbReference>
<evidence type="ECO:0000256" key="13">
    <source>
        <dbReference type="ARBA" id="ARBA00023180"/>
    </source>
</evidence>
<evidence type="ECO:0000256" key="10">
    <source>
        <dbReference type="ARBA" id="ARBA00023034"/>
    </source>
</evidence>
<name>V6IZ28_9BACL</name>
<evidence type="ECO:0000256" key="4">
    <source>
        <dbReference type="ARBA" id="ARBA00022679"/>
    </source>
</evidence>
<evidence type="ECO:0000313" key="15">
    <source>
        <dbReference type="EMBL" id="EST12783.1"/>
    </source>
</evidence>
<evidence type="ECO:0000256" key="7">
    <source>
        <dbReference type="ARBA" id="ARBA00022824"/>
    </source>
</evidence>
<dbReference type="EMBL" id="AWTC01000004">
    <property type="protein sequence ID" value="EST12783.1"/>
    <property type="molecule type" value="Genomic_DNA"/>
</dbReference>
<dbReference type="GO" id="GO:0050650">
    <property type="term" value="P:chondroitin sulfate proteoglycan biosynthetic process"/>
    <property type="evidence" value="ECO:0007669"/>
    <property type="project" value="TreeGrafter"/>
</dbReference>
<keyword evidence="3" id="KW-0328">Glycosyltransferase</keyword>
<comment type="subcellular location">
    <subcellularLocation>
        <location evidence="2">Endoplasmic reticulum membrane</location>
        <topology evidence="2">Single-pass type II membrane protein</topology>
    </subcellularLocation>
    <subcellularLocation>
        <location evidence="1">Golgi apparatus membrane</location>
        <topology evidence="1">Single-pass type II membrane protein</topology>
    </subcellularLocation>
</comment>
<dbReference type="InterPro" id="IPR043538">
    <property type="entry name" value="XYLT"/>
</dbReference>
<dbReference type="OrthoDB" id="7943907at2"/>
<evidence type="ECO:0000256" key="3">
    <source>
        <dbReference type="ARBA" id="ARBA00022676"/>
    </source>
</evidence>
<evidence type="ECO:0000313" key="16">
    <source>
        <dbReference type="Proteomes" id="UP000018296"/>
    </source>
</evidence>
<evidence type="ECO:0000256" key="6">
    <source>
        <dbReference type="ARBA" id="ARBA00022723"/>
    </source>
</evidence>
<evidence type="ECO:0000256" key="14">
    <source>
        <dbReference type="ARBA" id="ARBA00042865"/>
    </source>
</evidence>
<dbReference type="GO" id="GO:0030158">
    <property type="term" value="F:protein xylosyltransferase activity"/>
    <property type="evidence" value="ECO:0007669"/>
    <property type="project" value="InterPro"/>
</dbReference>
<keyword evidence="13" id="KW-0325">Glycoprotein</keyword>
<dbReference type="PANTHER" id="PTHR46025">
    <property type="entry name" value="XYLOSYLTRANSFERASE OXT"/>
    <property type="match status" value="1"/>
</dbReference>
<gene>
    <name evidence="15" type="ORF">P343_06325</name>
</gene>
<dbReference type="InterPro" id="IPR003406">
    <property type="entry name" value="Glyco_trans_14"/>
</dbReference>
<dbReference type="PANTHER" id="PTHR46025:SF3">
    <property type="entry name" value="XYLOSYLTRANSFERASE OXT"/>
    <property type="match status" value="1"/>
</dbReference>
<reference evidence="15 16" key="1">
    <citation type="journal article" date="2013" name="Genome Announc.">
        <title>Genome Sequence of Sporolactobacillus laevolacticus DSM442, an Efficient Polymer-Grade D-Lactate Producer from Agricultural Waste Cottonseed as a Nitrogen Source.</title>
        <authorList>
            <person name="Wang H."/>
            <person name="Wang L."/>
            <person name="Ju J."/>
            <person name="Yu B."/>
            <person name="Ma Y."/>
        </authorList>
    </citation>
    <scope>NUCLEOTIDE SEQUENCE [LARGE SCALE GENOMIC DNA]</scope>
    <source>
        <strain evidence="15 16">DSM 442</strain>
    </source>
</reference>
<dbReference type="RefSeq" id="WP_023509556.1">
    <property type="nucleotide sequence ID" value="NZ_AWTC01000004.1"/>
</dbReference>
<dbReference type="Pfam" id="PF02485">
    <property type="entry name" value="Branch"/>
    <property type="match status" value="1"/>
</dbReference>